<evidence type="ECO:0000313" key="3">
    <source>
        <dbReference type="Proteomes" id="UP000819052"/>
    </source>
</evidence>
<evidence type="ECO:0000313" key="2">
    <source>
        <dbReference type="EMBL" id="NHZ42491.1"/>
    </source>
</evidence>
<comment type="caution">
    <text evidence="2">The sequence shown here is derived from an EMBL/GenBank/DDBJ whole genome shotgun (WGS) entry which is preliminary data.</text>
</comment>
<name>A0ABX0M5I6_9BURK</name>
<dbReference type="Proteomes" id="UP000819052">
    <property type="component" value="Unassembled WGS sequence"/>
</dbReference>
<gene>
    <name evidence="2" type="ORF">F1609_20270</name>
</gene>
<dbReference type="EMBL" id="VVIW01000012">
    <property type="protein sequence ID" value="NHZ42491.1"/>
    <property type="molecule type" value="Genomic_DNA"/>
</dbReference>
<evidence type="ECO:0000256" key="1">
    <source>
        <dbReference type="SAM" id="MobiDB-lite"/>
    </source>
</evidence>
<reference evidence="2 3" key="1">
    <citation type="submission" date="2019-09" db="EMBL/GenBank/DDBJ databases">
        <title>Taxonomy of Antarctic Massilia spp.: description of Massilia rubra sp. nov., Massilia aquatica sp. nov., Massilia mucilaginosa sp. nov., Massilia frigida sp. nov. isolated from streams, lakes and regoliths.</title>
        <authorList>
            <person name="Holochova P."/>
            <person name="Sedlacek I."/>
            <person name="Kralova S."/>
            <person name="Maslanova I."/>
            <person name="Busse H.-J."/>
            <person name="Stankova E."/>
            <person name="Vrbovska V."/>
            <person name="Kovarovic V."/>
            <person name="Bartak M."/>
            <person name="Svec P."/>
            <person name="Pantucek R."/>
        </authorList>
    </citation>
    <scope>NUCLEOTIDE SEQUENCE [LARGE SCALE GENOMIC DNA]</scope>
    <source>
        <strain evidence="2 3">CCM 8693</strain>
    </source>
</reference>
<accession>A0ABX0M5I6</accession>
<feature type="region of interest" description="Disordered" evidence="1">
    <location>
        <begin position="46"/>
        <end position="86"/>
    </location>
</feature>
<keyword evidence="3" id="KW-1185">Reference proteome</keyword>
<dbReference type="RefSeq" id="WP_167078483.1">
    <property type="nucleotide sequence ID" value="NZ_VVIW01000012.1"/>
</dbReference>
<protein>
    <submittedName>
        <fullName evidence="2">Uncharacterized protein</fullName>
    </submittedName>
</protein>
<sequence>MPPNMHHYYQNWEFMESTLSGFVKGVGDTVGSAAAAVSAAVDASPAAAKTSAEKAGHSALELGKSTDKDVGDAAQAPSSVASKARNAVSRSATKLLAAVKHSIRMNFSMNPVWVLSDV</sequence>
<proteinExistence type="predicted"/>
<organism evidence="2 3">
    <name type="scientific">Massilia aquatica</name>
    <dbReference type="NCBI Taxonomy" id="2609000"/>
    <lineage>
        <taxon>Bacteria</taxon>
        <taxon>Pseudomonadati</taxon>
        <taxon>Pseudomonadota</taxon>
        <taxon>Betaproteobacteria</taxon>
        <taxon>Burkholderiales</taxon>
        <taxon>Oxalobacteraceae</taxon>
        <taxon>Telluria group</taxon>
        <taxon>Massilia</taxon>
    </lineage>
</organism>